<protein>
    <recommendedName>
        <fullName evidence="3">F-box domain-containing protein</fullName>
    </recommendedName>
</protein>
<dbReference type="Proteomes" id="UP000237631">
    <property type="component" value="Unassembled WGS sequence"/>
</dbReference>
<dbReference type="InterPro" id="IPR038883">
    <property type="entry name" value="AN11006-like"/>
</dbReference>
<dbReference type="PANTHER" id="PTHR42085">
    <property type="entry name" value="F-BOX DOMAIN-CONTAINING PROTEIN"/>
    <property type="match status" value="1"/>
</dbReference>
<reference evidence="2" key="1">
    <citation type="journal article" date="2017" name="bioRxiv">
        <title>Conservation of a gene cluster reveals novel cercosporin biosynthetic mechanisms and extends production to the genus Colletotrichum.</title>
        <authorList>
            <person name="de Jonge R."/>
            <person name="Ebert M.K."/>
            <person name="Huitt-Roehl C.R."/>
            <person name="Pal P."/>
            <person name="Suttle J.C."/>
            <person name="Spanner R.E."/>
            <person name="Neubauer J.D."/>
            <person name="Jurick W.M.II."/>
            <person name="Stott K.A."/>
            <person name="Secor G.A."/>
            <person name="Thomma B.P.H.J."/>
            <person name="Van de Peer Y."/>
            <person name="Townsend C.A."/>
            <person name="Bolton M.D."/>
        </authorList>
    </citation>
    <scope>NUCLEOTIDE SEQUENCE [LARGE SCALE GENOMIC DNA]</scope>
    <source>
        <strain evidence="2">CBS538.71</strain>
    </source>
</reference>
<name>A0A2S6CG42_9PEZI</name>
<evidence type="ECO:0008006" key="3">
    <source>
        <dbReference type="Google" id="ProtNLM"/>
    </source>
</evidence>
<evidence type="ECO:0000313" key="1">
    <source>
        <dbReference type="EMBL" id="PPJ58715.1"/>
    </source>
</evidence>
<dbReference type="OrthoDB" id="3640058at2759"/>
<evidence type="ECO:0000313" key="2">
    <source>
        <dbReference type="Proteomes" id="UP000237631"/>
    </source>
</evidence>
<proteinExistence type="predicted"/>
<dbReference type="AlphaFoldDB" id="A0A2S6CG42"/>
<keyword evidence="2" id="KW-1185">Reference proteome</keyword>
<gene>
    <name evidence="1" type="ORF">CBER1_03973</name>
</gene>
<sequence>MPTAPKCILLQQVPLEIRLRIYEFVLAQDEAIQLTYSEASRKLIRTRPLPLGPLTCLNLLLVCRQIRTEAAQVFTSINKLKLIVPVLGQYLKLVQGQGVCDESLAPALDVLTTWLRWSAERSTRVEIQLGCWFTWWERSTADVVASAMKRLLAALKSGNAKVTVAMSVNWTATPGIHGGFDVELPLWDLAEGRRHIDERIERQREHIHTLVHQFCLWENISTCQKKFDHLFQCLDEFQNRGESLGVN</sequence>
<comment type="caution">
    <text evidence="1">The sequence shown here is derived from an EMBL/GenBank/DDBJ whole genome shotgun (WGS) entry which is preliminary data.</text>
</comment>
<organism evidence="1 2">
    <name type="scientific">Cercospora berteroae</name>
    <dbReference type="NCBI Taxonomy" id="357750"/>
    <lineage>
        <taxon>Eukaryota</taxon>
        <taxon>Fungi</taxon>
        <taxon>Dikarya</taxon>
        <taxon>Ascomycota</taxon>
        <taxon>Pezizomycotina</taxon>
        <taxon>Dothideomycetes</taxon>
        <taxon>Dothideomycetidae</taxon>
        <taxon>Mycosphaerellales</taxon>
        <taxon>Mycosphaerellaceae</taxon>
        <taxon>Cercospora</taxon>
    </lineage>
</organism>
<dbReference type="PANTHER" id="PTHR42085:SF2">
    <property type="entry name" value="F-BOX DOMAIN-CONTAINING PROTEIN"/>
    <property type="match status" value="1"/>
</dbReference>
<dbReference type="EMBL" id="PNEN01000450">
    <property type="protein sequence ID" value="PPJ58715.1"/>
    <property type="molecule type" value="Genomic_DNA"/>
</dbReference>
<accession>A0A2S6CG42</accession>